<gene>
    <name evidence="2" type="ORF">BDW59DRAFT_21011</name>
</gene>
<sequence length="774" mass="85568">MGLSSTAANTERENSGNNPPTYTQNPEQPPMVPTLYLDQGSGPAKYTTVTYSECIVHLKFLAALSDLRDTVTSIPNLFDIPDPSAQEFDSYINEAWALVKEKRWTVYTAKAVERYSLWWNACVPASRRRPTTSLIYSAEYDNISACNSSMIWARDELPPLDILMVWHAHMLNPRSFLEDCIRHGKISFWSGGFPWEAINASIDDQTLVYEAGMQAARAFLSTTDLKWDNFQDLPMKTLRCPVCSHLNSAPWTTGKLTLPLHQTFSNWHGFTDKNFKISCAQCQLAITHATLRVQKFRTDVEGLLDDNLPMPGTIFNLWGVPQRQSRKSRGQQEVDFPNRLIQAARGDIRQYMKSQMWITPSVGMLRNSLESLMRDWGVMKNANSTATSPTNLQKQEKVAFRRMMSRYWDNSSQFALDLVGAVVRQGTFIQKMDNIDWLHSPTVTETMQRLIRKYVVFFQIMSSNPDRMAVPTLDVDLAWHTHQLSPGRYFEYSTHRTAQDGKYAIFIDHDDKVSEIKLSDGFEWTSKIYRKLTDGGIYSECTCWYCEAIRAPDLHTRIILFPSSSSAKARVAAAKLHDNPAISSHPDKNPHISAHSAVKANDPRATFKGVSPYYVKFLKLCSEYEKSRRRAIKRSNKNNKNNHDGKLDEKERSSKDGNKGYGVYSMYPLMWGYPLYVPYYGPYTSDPSVHSDVYAANPGCMSLQDGDPGNCAAGTCGGGVAAGACGGMGGGCTSKSGCAGGGSSCAGSSSGDGGGSGCGGGGGGDSGGGCGGGG</sequence>
<dbReference type="InterPro" id="IPR009836">
    <property type="entry name" value="GRDP-like"/>
</dbReference>
<keyword evidence="3" id="KW-1185">Reference proteome</keyword>
<reference evidence="2 3" key="1">
    <citation type="submission" date="2024-07" db="EMBL/GenBank/DDBJ databases">
        <title>Section-level genome sequencing and comparative genomics of Aspergillus sections Usti and Cavernicolus.</title>
        <authorList>
            <consortium name="Lawrence Berkeley National Laboratory"/>
            <person name="Nybo J.L."/>
            <person name="Vesth T.C."/>
            <person name="Theobald S."/>
            <person name="Frisvad J.C."/>
            <person name="Larsen T.O."/>
            <person name="Kjaerboelling I."/>
            <person name="Rothschild-Mancinelli K."/>
            <person name="Lyhne E.K."/>
            <person name="Kogle M.E."/>
            <person name="Barry K."/>
            <person name="Clum A."/>
            <person name="Na H."/>
            <person name="Ledsgaard L."/>
            <person name="Lin J."/>
            <person name="Lipzen A."/>
            <person name="Kuo A."/>
            <person name="Riley R."/>
            <person name="Mondo S."/>
            <person name="LaButti K."/>
            <person name="Haridas S."/>
            <person name="Pangalinan J."/>
            <person name="Salamov A.A."/>
            <person name="Simmons B.A."/>
            <person name="Magnuson J.K."/>
            <person name="Chen J."/>
            <person name="Drula E."/>
            <person name="Henrissat B."/>
            <person name="Wiebenga A."/>
            <person name="Lubbers R.J."/>
            <person name="Gomes A.C."/>
            <person name="Makela M.R."/>
            <person name="Stajich J."/>
            <person name="Grigoriev I.V."/>
            <person name="Mortensen U.H."/>
            <person name="De vries R.P."/>
            <person name="Baker S.E."/>
            <person name="Andersen M.R."/>
        </authorList>
    </citation>
    <scope>NUCLEOTIDE SEQUENCE [LARGE SCALE GENOMIC DNA]</scope>
    <source>
        <strain evidence="2 3">CBS 600.67</strain>
    </source>
</reference>
<dbReference type="PANTHER" id="PTHR34365">
    <property type="entry name" value="ENOLASE (DUF1399)"/>
    <property type="match status" value="1"/>
</dbReference>
<protein>
    <recommendedName>
        <fullName evidence="4">Alpha-ketoglutarate-dependent sulfonate dioxygenase</fullName>
    </recommendedName>
</protein>
<evidence type="ECO:0008006" key="4">
    <source>
        <dbReference type="Google" id="ProtNLM"/>
    </source>
</evidence>
<feature type="compositionally biased region" description="Basic and acidic residues" evidence="1">
    <location>
        <begin position="641"/>
        <end position="655"/>
    </location>
</feature>
<evidence type="ECO:0000256" key="1">
    <source>
        <dbReference type="SAM" id="MobiDB-lite"/>
    </source>
</evidence>
<evidence type="ECO:0000313" key="2">
    <source>
        <dbReference type="EMBL" id="KAL2814542.1"/>
    </source>
</evidence>
<dbReference type="EMBL" id="JBFXLS010000124">
    <property type="protein sequence ID" value="KAL2814542.1"/>
    <property type="molecule type" value="Genomic_DNA"/>
</dbReference>
<proteinExistence type="predicted"/>
<feature type="region of interest" description="Disordered" evidence="1">
    <location>
        <begin position="751"/>
        <end position="774"/>
    </location>
</feature>
<dbReference type="Pfam" id="PF07173">
    <property type="entry name" value="GRDP-like"/>
    <property type="match status" value="1"/>
</dbReference>
<organism evidence="2 3">
    <name type="scientific">Aspergillus cavernicola</name>
    <dbReference type="NCBI Taxonomy" id="176166"/>
    <lineage>
        <taxon>Eukaryota</taxon>
        <taxon>Fungi</taxon>
        <taxon>Dikarya</taxon>
        <taxon>Ascomycota</taxon>
        <taxon>Pezizomycotina</taxon>
        <taxon>Eurotiomycetes</taxon>
        <taxon>Eurotiomycetidae</taxon>
        <taxon>Eurotiales</taxon>
        <taxon>Aspergillaceae</taxon>
        <taxon>Aspergillus</taxon>
        <taxon>Aspergillus subgen. Nidulantes</taxon>
    </lineage>
</organism>
<dbReference type="PANTHER" id="PTHR34365:SF7">
    <property type="entry name" value="GLYCINE-RICH DOMAIN-CONTAINING PROTEIN 1"/>
    <property type="match status" value="1"/>
</dbReference>
<feature type="compositionally biased region" description="Polar residues" evidence="1">
    <location>
        <begin position="1"/>
        <end position="26"/>
    </location>
</feature>
<name>A0ABR4HIH8_9EURO</name>
<feature type="region of interest" description="Disordered" evidence="1">
    <location>
        <begin position="631"/>
        <end position="655"/>
    </location>
</feature>
<dbReference type="Proteomes" id="UP001610335">
    <property type="component" value="Unassembled WGS sequence"/>
</dbReference>
<accession>A0ABR4HIH8</accession>
<feature type="region of interest" description="Disordered" evidence="1">
    <location>
        <begin position="1"/>
        <end position="33"/>
    </location>
</feature>
<evidence type="ECO:0000313" key="3">
    <source>
        <dbReference type="Proteomes" id="UP001610335"/>
    </source>
</evidence>
<comment type="caution">
    <text evidence="2">The sequence shown here is derived from an EMBL/GenBank/DDBJ whole genome shotgun (WGS) entry which is preliminary data.</text>
</comment>